<dbReference type="Pfam" id="PF04082">
    <property type="entry name" value="Fungal_trans"/>
    <property type="match status" value="1"/>
</dbReference>
<organism evidence="7 8">
    <name type="scientific">Penicillium patulum</name>
    <name type="common">Penicillium griseofulvum</name>
    <dbReference type="NCBI Taxonomy" id="5078"/>
    <lineage>
        <taxon>Eukaryota</taxon>
        <taxon>Fungi</taxon>
        <taxon>Dikarya</taxon>
        <taxon>Ascomycota</taxon>
        <taxon>Pezizomycotina</taxon>
        <taxon>Eurotiomycetes</taxon>
        <taxon>Eurotiomycetidae</taxon>
        <taxon>Eurotiales</taxon>
        <taxon>Aspergillaceae</taxon>
        <taxon>Penicillium</taxon>
    </lineage>
</organism>
<dbReference type="RefSeq" id="XP_040645193.1">
    <property type="nucleotide sequence ID" value="XM_040793226.1"/>
</dbReference>
<dbReference type="SMART" id="SM00906">
    <property type="entry name" value="Fungal_trans"/>
    <property type="match status" value="1"/>
</dbReference>
<evidence type="ECO:0000256" key="4">
    <source>
        <dbReference type="ARBA" id="ARBA00023163"/>
    </source>
</evidence>
<keyword evidence="3" id="KW-0805">Transcription regulation</keyword>
<evidence type="ECO:0000313" key="8">
    <source>
        <dbReference type="Proteomes" id="UP000070168"/>
    </source>
</evidence>
<accession>A0A135LCG2</accession>
<evidence type="ECO:0000256" key="3">
    <source>
        <dbReference type="ARBA" id="ARBA00023015"/>
    </source>
</evidence>
<dbReference type="PANTHER" id="PTHR31001">
    <property type="entry name" value="UNCHARACTERIZED TRANSCRIPTIONAL REGULATORY PROTEIN"/>
    <property type="match status" value="1"/>
</dbReference>
<reference evidence="7 8" key="1">
    <citation type="journal article" date="2016" name="BMC Genomics">
        <title>Genome sequencing and secondary metabolism of the postharvest pathogen Penicillium griseofulvum.</title>
        <authorList>
            <person name="Banani H."/>
            <person name="Marcet-Houben M."/>
            <person name="Ballester A.R."/>
            <person name="Abbruscato P."/>
            <person name="Gonzalez-Candelas L."/>
            <person name="Gabaldon T."/>
            <person name="Spadaro D."/>
        </authorList>
    </citation>
    <scope>NUCLEOTIDE SEQUENCE [LARGE SCALE GENOMIC DNA]</scope>
    <source>
        <strain evidence="7 8">PG3</strain>
    </source>
</reference>
<dbReference type="EMBL" id="LHQR01000069">
    <property type="protein sequence ID" value="KXG46657.1"/>
    <property type="molecule type" value="Genomic_DNA"/>
</dbReference>
<evidence type="ECO:0000256" key="5">
    <source>
        <dbReference type="ARBA" id="ARBA00023242"/>
    </source>
</evidence>
<dbReference type="STRING" id="5078.A0A135LCG2"/>
<dbReference type="GO" id="GO:0006351">
    <property type="term" value="P:DNA-templated transcription"/>
    <property type="evidence" value="ECO:0007669"/>
    <property type="project" value="InterPro"/>
</dbReference>
<dbReference type="CDD" id="cd12148">
    <property type="entry name" value="fungal_TF_MHR"/>
    <property type="match status" value="1"/>
</dbReference>
<dbReference type="PANTHER" id="PTHR31001:SF50">
    <property type="entry name" value="ZN(II)2CYS6 TRANSCRIPTION FACTOR (EUROFUNG)"/>
    <property type="match status" value="1"/>
</dbReference>
<feature type="domain" description="Xylanolytic transcriptional activator regulatory" evidence="6">
    <location>
        <begin position="103"/>
        <end position="176"/>
    </location>
</feature>
<proteinExistence type="predicted"/>
<dbReference type="OMA" id="RCEDEYT"/>
<gene>
    <name evidence="7" type="ORF">PGRI_055130</name>
</gene>
<dbReference type="GO" id="GO:0005634">
    <property type="term" value="C:nucleus"/>
    <property type="evidence" value="ECO:0007669"/>
    <property type="project" value="UniProtKB-SubCell"/>
</dbReference>
<evidence type="ECO:0000259" key="6">
    <source>
        <dbReference type="SMART" id="SM00906"/>
    </source>
</evidence>
<evidence type="ECO:0000256" key="2">
    <source>
        <dbReference type="ARBA" id="ARBA00022723"/>
    </source>
</evidence>
<keyword evidence="8" id="KW-1185">Reference proteome</keyword>
<comment type="caution">
    <text evidence="7">The sequence shown here is derived from an EMBL/GenBank/DDBJ whole genome shotgun (WGS) entry which is preliminary data.</text>
</comment>
<dbReference type="GeneID" id="63708526"/>
<name>A0A135LCG2_PENPA</name>
<dbReference type="OrthoDB" id="435881at2759"/>
<dbReference type="AlphaFoldDB" id="A0A135LCG2"/>
<protein>
    <submittedName>
        <fullName evidence="7">Transcription factor</fullName>
    </submittedName>
</protein>
<evidence type="ECO:0000256" key="1">
    <source>
        <dbReference type="ARBA" id="ARBA00004123"/>
    </source>
</evidence>
<keyword evidence="5" id="KW-0539">Nucleus</keyword>
<evidence type="ECO:0000313" key="7">
    <source>
        <dbReference type="EMBL" id="KXG46657.1"/>
    </source>
</evidence>
<dbReference type="InterPro" id="IPR007219">
    <property type="entry name" value="XnlR_reg_dom"/>
</dbReference>
<keyword evidence="2" id="KW-0479">Metal-binding</keyword>
<dbReference type="Proteomes" id="UP000070168">
    <property type="component" value="Unassembled WGS sequence"/>
</dbReference>
<dbReference type="GO" id="GO:0003677">
    <property type="term" value="F:DNA binding"/>
    <property type="evidence" value="ECO:0007669"/>
    <property type="project" value="InterPro"/>
</dbReference>
<sequence>MIAILHLATTAQLVEDASDGLSLDPASEALLLSICFAAVVSTKPEQLHSGLGLDYQSTVRHYEEAVNQALNRADFVKSAEILALQAAVLYLLCKRVHGDEMIVWAQSAVLIRLAQMQGVHRDGMKIGLSPFETEIRRRIWWHICILDMLCSEDQGVDMQIRPGAFDTNFPTNVDGDDLESDMIELPPEKKGFTDITLCIISCFMINDVHLSTRPLGSVPSMKDREH</sequence>
<keyword evidence="4" id="KW-0804">Transcription</keyword>
<dbReference type="InterPro" id="IPR050613">
    <property type="entry name" value="Sec_Metabolite_Reg"/>
</dbReference>
<comment type="subcellular location">
    <subcellularLocation>
        <location evidence="1">Nucleus</location>
    </subcellularLocation>
</comment>
<dbReference type="GO" id="GO:0008270">
    <property type="term" value="F:zinc ion binding"/>
    <property type="evidence" value="ECO:0007669"/>
    <property type="project" value="InterPro"/>
</dbReference>